<dbReference type="GO" id="GO:0008168">
    <property type="term" value="F:methyltransferase activity"/>
    <property type="evidence" value="ECO:0007669"/>
    <property type="project" value="UniProtKB-KW"/>
</dbReference>
<comment type="caution">
    <text evidence="2">The sequence shown here is derived from an EMBL/GenBank/DDBJ whole genome shotgun (WGS) entry which is preliminary data.</text>
</comment>
<keyword evidence="3" id="KW-1185">Reference proteome</keyword>
<dbReference type="SUPFAM" id="SSF53335">
    <property type="entry name" value="S-adenosyl-L-methionine-dependent methyltransferases"/>
    <property type="match status" value="1"/>
</dbReference>
<gene>
    <name evidence="2" type="ORF">Acr_13g0017560</name>
</gene>
<dbReference type="InterPro" id="IPR029063">
    <property type="entry name" value="SAM-dependent_MTases_sf"/>
</dbReference>
<dbReference type="AlphaFoldDB" id="A0A7J0FPM7"/>
<protein>
    <submittedName>
        <fullName evidence="2">S-adenosyl-L-methionine-dependent methyltransferases superfamily protein</fullName>
    </submittedName>
</protein>
<name>A0A7J0FPM7_9ERIC</name>
<dbReference type="EMBL" id="BJWL01000013">
    <property type="protein sequence ID" value="GFZ00357.1"/>
    <property type="molecule type" value="Genomic_DNA"/>
</dbReference>
<dbReference type="Proteomes" id="UP000585474">
    <property type="component" value="Unassembled WGS sequence"/>
</dbReference>
<dbReference type="Pfam" id="PF03492">
    <property type="entry name" value="Methyltransf_7"/>
    <property type="match status" value="1"/>
</dbReference>
<evidence type="ECO:0000256" key="1">
    <source>
        <dbReference type="ARBA" id="ARBA00007967"/>
    </source>
</evidence>
<proteinExistence type="inferred from homology"/>
<dbReference type="PANTHER" id="PTHR31009">
    <property type="entry name" value="S-ADENOSYL-L-METHIONINE:CARBOXYL METHYLTRANSFERASE FAMILY PROTEIN"/>
    <property type="match status" value="1"/>
</dbReference>
<keyword evidence="2" id="KW-0808">Transferase</keyword>
<keyword evidence="2" id="KW-0489">Methyltransferase</keyword>
<dbReference type="InterPro" id="IPR005299">
    <property type="entry name" value="MeTrfase_7"/>
</dbReference>
<sequence length="285" mass="32303">MQNVIESMERKCHSNDTTTKIPEFQLFFNDHASNDFNTLFTSLPLDRPYFAAGVPGSFHAWLFPKSSLQFMHSSYALQWLSKLPEDLVDKSSLAWNKGRIHYTSAPEQVANAYAAQFAKDMEVFLNARADEIAVGGMMILNIPALPHGVRPSQLMSSVLSDFVEQTLFDMVTVGSISETEADSFNLPLYFPSPKEMTQLVHNNGRFSIERMEITDPRSMIDFPITIPALIMHFRSGFESVFTEHFGGEIIDELFERTLGKSDEISSRFESSYNKGTTLFLVLKRK</sequence>
<evidence type="ECO:0000313" key="3">
    <source>
        <dbReference type="Proteomes" id="UP000585474"/>
    </source>
</evidence>
<evidence type="ECO:0000313" key="2">
    <source>
        <dbReference type="EMBL" id="GFZ00357.1"/>
    </source>
</evidence>
<dbReference type="Gene3D" id="3.40.50.150">
    <property type="entry name" value="Vaccinia Virus protein VP39"/>
    <property type="match status" value="1"/>
</dbReference>
<accession>A0A7J0FPM7</accession>
<dbReference type="GO" id="GO:0032259">
    <property type="term" value="P:methylation"/>
    <property type="evidence" value="ECO:0007669"/>
    <property type="project" value="UniProtKB-KW"/>
</dbReference>
<reference evidence="2 3" key="1">
    <citation type="submission" date="2019-07" db="EMBL/GenBank/DDBJ databases">
        <title>De Novo Assembly of kiwifruit Actinidia rufa.</title>
        <authorList>
            <person name="Sugita-Konishi S."/>
            <person name="Sato K."/>
            <person name="Mori E."/>
            <person name="Abe Y."/>
            <person name="Kisaki G."/>
            <person name="Hamano K."/>
            <person name="Suezawa K."/>
            <person name="Otani M."/>
            <person name="Fukuda T."/>
            <person name="Manabe T."/>
            <person name="Gomi K."/>
            <person name="Tabuchi M."/>
            <person name="Akimitsu K."/>
            <person name="Kataoka I."/>
        </authorList>
    </citation>
    <scope>NUCLEOTIDE SEQUENCE [LARGE SCALE GENOMIC DNA]</scope>
    <source>
        <strain evidence="3">cv. Fuchu</strain>
    </source>
</reference>
<dbReference type="OrthoDB" id="1523883at2759"/>
<comment type="similarity">
    <text evidence="1">Belongs to the methyltransferase superfamily. Type-7 methyltransferase family.</text>
</comment>
<organism evidence="2 3">
    <name type="scientific">Actinidia rufa</name>
    <dbReference type="NCBI Taxonomy" id="165716"/>
    <lineage>
        <taxon>Eukaryota</taxon>
        <taxon>Viridiplantae</taxon>
        <taxon>Streptophyta</taxon>
        <taxon>Embryophyta</taxon>
        <taxon>Tracheophyta</taxon>
        <taxon>Spermatophyta</taxon>
        <taxon>Magnoliopsida</taxon>
        <taxon>eudicotyledons</taxon>
        <taxon>Gunneridae</taxon>
        <taxon>Pentapetalae</taxon>
        <taxon>asterids</taxon>
        <taxon>Ericales</taxon>
        <taxon>Actinidiaceae</taxon>
        <taxon>Actinidia</taxon>
    </lineage>
</organism>